<evidence type="ECO:0000313" key="3">
    <source>
        <dbReference type="Proteomes" id="UP000324832"/>
    </source>
</evidence>
<dbReference type="PANTHER" id="PTHR10773:SF19">
    <property type="match status" value="1"/>
</dbReference>
<evidence type="ECO:0000313" key="2">
    <source>
        <dbReference type="EMBL" id="VVC86641.1"/>
    </source>
</evidence>
<accession>A0A5E4PNL3</accession>
<reference evidence="2 3" key="1">
    <citation type="submission" date="2017-07" db="EMBL/GenBank/DDBJ databases">
        <authorList>
            <person name="Talla V."/>
            <person name="Backstrom N."/>
        </authorList>
    </citation>
    <scope>NUCLEOTIDE SEQUENCE [LARGE SCALE GENOMIC DNA]</scope>
</reference>
<gene>
    <name evidence="2" type="ORF">LSINAPIS_LOCUS422</name>
</gene>
<dbReference type="AlphaFoldDB" id="A0A5E4PNL3"/>
<protein>
    <submittedName>
        <fullName evidence="2">Uncharacterized protein</fullName>
    </submittedName>
</protein>
<dbReference type="EMBL" id="FZQP02000005">
    <property type="protein sequence ID" value="VVC86641.1"/>
    <property type="molecule type" value="Genomic_DNA"/>
</dbReference>
<dbReference type="Proteomes" id="UP000324832">
    <property type="component" value="Unassembled WGS sequence"/>
</dbReference>
<evidence type="ECO:0000256" key="1">
    <source>
        <dbReference type="SAM" id="Coils"/>
    </source>
</evidence>
<organism evidence="2 3">
    <name type="scientific">Leptidea sinapis</name>
    <dbReference type="NCBI Taxonomy" id="189913"/>
    <lineage>
        <taxon>Eukaryota</taxon>
        <taxon>Metazoa</taxon>
        <taxon>Ecdysozoa</taxon>
        <taxon>Arthropoda</taxon>
        <taxon>Hexapoda</taxon>
        <taxon>Insecta</taxon>
        <taxon>Pterygota</taxon>
        <taxon>Neoptera</taxon>
        <taxon>Endopterygota</taxon>
        <taxon>Lepidoptera</taxon>
        <taxon>Glossata</taxon>
        <taxon>Ditrysia</taxon>
        <taxon>Papilionoidea</taxon>
        <taxon>Pieridae</taxon>
        <taxon>Dismorphiinae</taxon>
        <taxon>Leptidea</taxon>
    </lineage>
</organism>
<keyword evidence="1" id="KW-0175">Coiled coil</keyword>
<sequence>MKRIDKIINMTKNRNESTINMNQSAKPISKFHKNSQNQKVYTNNIKIPRSGDGKIEECAMAELWAVQLDYKDFQAIRPLHVEVASSFMSSQNEINQILLLKEVILNPIIDQPIPNVLCKNKISAAETSVAALGITESVPNLFCQETILKTAEKNVQPVENNKPTLNLACEESMPDSENEITFYEDSDDSVFDKDYVPPLSSPSTNCSINTVNREHIPIVSRQDDSDKNKQHSDDNLEYYEENQQINNPENRDQMQPELGRNENSLVQNFCPEENTNNQNIDIQYTKQGTIRKRRKMNTSLNERKNAKLEERELKQNIKSPCTQKCPKKCKDKFTHDMRLKIHDNYLNLGWEAQGVMIKNLTSEVKVQSRKNANESNTYKRNKTYKYFFLTSHNEKIEVCKTFFLTTLGYNKKNDKRLLKILEKDISDQKDKRGKHNNRQKINTENLENHVLQYNPVISHYRREHAPRRRYLSSDVTLKIIYEDYKAKYPDHKISYEFVRNFVTKQMNISFATLSNEECEICTGYKMHKEETMHSEEEMSSDCVNCNAYLKHKERYINSREEYQNDVKNQESNEELEYTYFSADLQKVVMLPRIDMFKIVLFTPRIICFNESFVPLSKFTDKQKPVGVLWNESGRKQEDIASAFRVFLLERRDDRNIVIWTDNCSSQNKNWTFMTFLVQMINSNEITAEKILIKYLEPGHTFMSADSFHHLVEKSLQKQRKVYDFNDYVNCVATCTKNVTVKKMNVTDFFQFQDKSSQHRLRNTQPRVYLKDIVAVQVIRGSLDIHYKINHKDETFRSLSFLQVKVLKLKEIPYPDHRIIERGIADERKKQIIQNLCPLMPVNRRFFWENLFVNNVENLAIEDDEVGENETQ</sequence>
<keyword evidence="3" id="KW-1185">Reference proteome</keyword>
<feature type="coiled-coil region" evidence="1">
    <location>
        <begin position="411"/>
        <end position="438"/>
    </location>
</feature>
<dbReference type="PANTHER" id="PTHR10773">
    <property type="entry name" value="DNA-DIRECTED RNA POLYMERASES I, II, AND III SUBUNIT RPABC2"/>
    <property type="match status" value="1"/>
</dbReference>
<name>A0A5E4PNL3_9NEOP</name>
<proteinExistence type="predicted"/>